<name>A0AAX3N1C6_9BACL</name>
<sequence>MMMKSIPSLTILIALISILSGCDMKPDAASGPADPQASTSASSPRYQISWTMHLNLPVPEDAEMVQQVENQFNVDLNIWNIENNRYEALLDKKLAQGEIPDLFRVRQPQDLLRYQQQGLLAEIPEDMLKEYAPNIMKALEAYAPDYQDDGMIDGKYYGIPGINPTNIYRMPVVYRQDWLDKLGLPVPDTLEEFEQVIYAFANEDPDGNGQKDTYGLSRQGMNVVFGAFGQIVFADQLYFGKKDGKLAIGALEPEMKEALQYLRKWYQDGVIDPEFITGENKGGYKHLSHAFIDGRIGMTSMGNYYHWIQDGDYMTLDAYGEETPVEAAFNAKELGIKNPQARITFGRPFSGPDGQRGSQAYDMLMSFTAIGADAAKEPGKMEEILKILDYVSASPDVDEYTSMIHGVQGKHWKWAGTSQEDVIVLPPYDKMFSYQNSIGANIGMTVPLMPTTRREQWASTLGLDQDGIYNALEVATPSLTDKGPDLVQLKNKAYISIITGEKPLNYFDDFVQEFMTAGGTEVIQEANDWYSKHAVKMDAESR</sequence>
<evidence type="ECO:0000256" key="1">
    <source>
        <dbReference type="ARBA" id="ARBA00022475"/>
    </source>
</evidence>
<keyword evidence="5" id="KW-0449">Lipoprotein</keyword>
<dbReference type="Gene3D" id="3.40.190.10">
    <property type="entry name" value="Periplasmic binding protein-like II"/>
    <property type="match status" value="2"/>
</dbReference>
<evidence type="ECO:0000256" key="5">
    <source>
        <dbReference type="ARBA" id="ARBA00023288"/>
    </source>
</evidence>
<evidence type="ECO:0000256" key="4">
    <source>
        <dbReference type="ARBA" id="ARBA00023139"/>
    </source>
</evidence>
<reference evidence="7" key="1">
    <citation type="submission" date="2023-02" db="EMBL/GenBank/DDBJ databases">
        <title>Pathogen: clinical or host-associated sample.</title>
        <authorList>
            <person name="Hergert J."/>
            <person name="Casey R."/>
            <person name="Wagner J."/>
            <person name="Young E.L."/>
            <person name="Oakeson K.F."/>
        </authorList>
    </citation>
    <scope>NUCLEOTIDE SEQUENCE</scope>
    <source>
        <strain evidence="7">2022CK-00830</strain>
    </source>
</reference>
<proteinExistence type="predicted"/>
<evidence type="ECO:0000256" key="3">
    <source>
        <dbReference type="ARBA" id="ARBA00023136"/>
    </source>
</evidence>
<gene>
    <name evidence="7" type="ORF">PUW23_02360</name>
</gene>
<dbReference type="Pfam" id="PF13416">
    <property type="entry name" value="SBP_bac_8"/>
    <property type="match status" value="1"/>
</dbReference>
<keyword evidence="3" id="KW-0472">Membrane</keyword>
<dbReference type="InterPro" id="IPR050490">
    <property type="entry name" value="Bact_solute-bd_prot1"/>
</dbReference>
<evidence type="ECO:0000256" key="2">
    <source>
        <dbReference type="ARBA" id="ARBA00022729"/>
    </source>
</evidence>
<keyword evidence="1" id="KW-1003">Cell membrane</keyword>
<organism evidence="7 8">
    <name type="scientific">Paenibacillus urinalis</name>
    <dbReference type="NCBI Taxonomy" id="521520"/>
    <lineage>
        <taxon>Bacteria</taxon>
        <taxon>Bacillati</taxon>
        <taxon>Bacillota</taxon>
        <taxon>Bacilli</taxon>
        <taxon>Bacillales</taxon>
        <taxon>Paenibacillaceae</taxon>
        <taxon>Paenibacillus</taxon>
    </lineage>
</organism>
<accession>A0AAX3N1C6</accession>
<dbReference type="PANTHER" id="PTHR43649">
    <property type="entry name" value="ARABINOSE-BINDING PROTEIN-RELATED"/>
    <property type="match status" value="1"/>
</dbReference>
<feature type="signal peptide" evidence="6">
    <location>
        <begin position="1"/>
        <end position="22"/>
    </location>
</feature>
<dbReference type="EMBL" id="CP118101">
    <property type="protein sequence ID" value="WDH83108.1"/>
    <property type="molecule type" value="Genomic_DNA"/>
</dbReference>
<dbReference type="AlphaFoldDB" id="A0AAX3N1C6"/>
<dbReference type="RefSeq" id="WP_274359331.1">
    <property type="nucleotide sequence ID" value="NZ_CP118101.1"/>
</dbReference>
<dbReference type="PANTHER" id="PTHR43649:SF33">
    <property type="entry name" value="POLYGALACTURONAN_RHAMNOGALACTURONAN-BINDING PROTEIN YTCQ"/>
    <property type="match status" value="1"/>
</dbReference>
<dbReference type="InterPro" id="IPR006059">
    <property type="entry name" value="SBP"/>
</dbReference>
<keyword evidence="2 6" id="KW-0732">Signal</keyword>
<dbReference type="PROSITE" id="PS51257">
    <property type="entry name" value="PROKAR_LIPOPROTEIN"/>
    <property type="match status" value="1"/>
</dbReference>
<feature type="chain" id="PRO_5043926260" evidence="6">
    <location>
        <begin position="23"/>
        <end position="542"/>
    </location>
</feature>
<evidence type="ECO:0000313" key="7">
    <source>
        <dbReference type="EMBL" id="WDH83108.1"/>
    </source>
</evidence>
<evidence type="ECO:0000313" key="8">
    <source>
        <dbReference type="Proteomes" id="UP001220962"/>
    </source>
</evidence>
<evidence type="ECO:0000256" key="6">
    <source>
        <dbReference type="SAM" id="SignalP"/>
    </source>
</evidence>
<dbReference type="SUPFAM" id="SSF53850">
    <property type="entry name" value="Periplasmic binding protein-like II"/>
    <property type="match status" value="1"/>
</dbReference>
<dbReference type="Proteomes" id="UP001220962">
    <property type="component" value="Chromosome"/>
</dbReference>
<protein>
    <submittedName>
        <fullName evidence="7">Extracellular solute-binding protein</fullName>
    </submittedName>
</protein>
<keyword evidence="4" id="KW-0564">Palmitate</keyword>